<dbReference type="InterPro" id="IPR042080">
    <property type="entry name" value="RNA_2'-PTrans_N"/>
</dbReference>
<dbReference type="PANTHER" id="PTHR12684">
    <property type="entry name" value="PUTATIVE PHOSPHOTRANSFERASE"/>
    <property type="match status" value="1"/>
</dbReference>
<dbReference type="GO" id="GO:0003950">
    <property type="term" value="F:NAD+ poly-ADP-ribosyltransferase activity"/>
    <property type="evidence" value="ECO:0007669"/>
    <property type="project" value="InterPro"/>
</dbReference>
<dbReference type="EC" id="2.7.1.-" evidence="5"/>
<comment type="similarity">
    <text evidence="1 5">Belongs to the KptA/TPT1 family.</text>
</comment>
<dbReference type="InterPro" id="IPR022928">
    <property type="entry name" value="RNA_2'-PTrans_KptA"/>
</dbReference>
<evidence type="ECO:0000256" key="2">
    <source>
        <dbReference type="ARBA" id="ARBA00022679"/>
    </source>
</evidence>
<evidence type="ECO:0000313" key="7">
    <source>
        <dbReference type="Proteomes" id="UP001144313"/>
    </source>
</evidence>
<dbReference type="RefSeq" id="WP_270113880.1">
    <property type="nucleotide sequence ID" value="NZ_BAAAOL010000006.1"/>
</dbReference>
<accession>A0A9W6G9Q1</accession>
<comment type="function">
    <text evidence="4 5">Removes the 2'-phosphate from RNA via an intermediate in which the phosphate is ADP-ribosylated by NAD followed by a presumed transesterification to release the RNA and generate ADP-ribose 1''-2''-cyclic phosphate (APPR&gt;P). May function as an ADP-ribosylase.</text>
</comment>
<dbReference type="EMBL" id="BSDT01000001">
    <property type="protein sequence ID" value="GLI42857.1"/>
    <property type="molecule type" value="Genomic_DNA"/>
</dbReference>
<dbReference type="InterPro" id="IPR002745">
    <property type="entry name" value="Ptrans_KptA/Tpt1"/>
</dbReference>
<dbReference type="SUPFAM" id="SSF56399">
    <property type="entry name" value="ADP-ribosylation"/>
    <property type="match status" value="1"/>
</dbReference>
<dbReference type="InterPro" id="IPR042081">
    <property type="entry name" value="RNA_2'-PTrans_C"/>
</dbReference>
<gene>
    <name evidence="5 6" type="primary">kptA</name>
    <name evidence="6" type="ORF">GALLR39Z86_27070</name>
</gene>
<dbReference type="Pfam" id="PF01885">
    <property type="entry name" value="PTS_2-RNA"/>
    <property type="match status" value="1"/>
</dbReference>
<reference evidence="6" key="1">
    <citation type="submission" date="2022-12" db="EMBL/GenBank/DDBJ databases">
        <title>Reference genome sequencing for broad-spectrum identification of bacterial and archaeal isolates by mass spectrometry.</title>
        <authorList>
            <person name="Sekiguchi Y."/>
            <person name="Tourlousse D.M."/>
        </authorList>
    </citation>
    <scope>NUCLEOTIDE SEQUENCE</scope>
    <source>
        <strain evidence="6">LLR39Z86</strain>
    </source>
</reference>
<sequence>MDDRRLVKVSKYLSRHLRHEPERIGIELDEHGWVEVDVLLKALADRNFQVTRQELEEVVARNDKQRFAMRDGRIRANQGHTVDVDLDLTPAVPPPVLYHGTAGGFVATIREEGIKAMDRHHVHLSPDRETAVKVGSRRGKPVILVIDAKRMAGAGHTFYKSENGVWLTDHVPAWAVMFPG</sequence>
<evidence type="ECO:0000256" key="4">
    <source>
        <dbReference type="ARBA" id="ARBA00025212"/>
    </source>
</evidence>
<dbReference type="HAMAP" id="MF_00299">
    <property type="entry name" value="KptA"/>
    <property type="match status" value="1"/>
</dbReference>
<dbReference type="GO" id="GO:0006388">
    <property type="term" value="P:tRNA splicing, via endonucleolytic cleavage and ligation"/>
    <property type="evidence" value="ECO:0007669"/>
    <property type="project" value="UniProtKB-UniRule"/>
</dbReference>
<dbReference type="Gene3D" id="1.10.10.970">
    <property type="entry name" value="RNA 2'-phosphotransferase, Tpt1/KptA family, N-terminal domain"/>
    <property type="match status" value="1"/>
</dbReference>
<dbReference type="Proteomes" id="UP001144313">
    <property type="component" value="Unassembled WGS sequence"/>
</dbReference>
<keyword evidence="7" id="KW-1185">Reference proteome</keyword>
<dbReference type="Gene3D" id="3.20.170.30">
    <property type="match status" value="1"/>
</dbReference>
<comment type="caution">
    <text evidence="6">The sequence shown here is derived from an EMBL/GenBank/DDBJ whole genome shotgun (WGS) entry which is preliminary data.</text>
</comment>
<organism evidence="6 7">
    <name type="scientific">Glycomyces algeriensis</name>
    <dbReference type="NCBI Taxonomy" id="256037"/>
    <lineage>
        <taxon>Bacteria</taxon>
        <taxon>Bacillati</taxon>
        <taxon>Actinomycetota</taxon>
        <taxon>Actinomycetes</taxon>
        <taxon>Glycomycetales</taxon>
        <taxon>Glycomycetaceae</taxon>
        <taxon>Glycomyces</taxon>
    </lineage>
</organism>
<evidence type="ECO:0000256" key="3">
    <source>
        <dbReference type="ARBA" id="ARBA00023027"/>
    </source>
</evidence>
<dbReference type="NCBIfam" id="NF002014">
    <property type="entry name" value="PRK00819.1-4"/>
    <property type="match status" value="1"/>
</dbReference>
<dbReference type="AlphaFoldDB" id="A0A9W6G9Q1"/>
<protein>
    <recommendedName>
        <fullName evidence="5">Probable RNA 2'-phosphotransferase</fullName>
        <ecNumber evidence="5">2.7.1.-</ecNumber>
    </recommendedName>
</protein>
<dbReference type="GO" id="GO:0000215">
    <property type="term" value="F:tRNA 2'-phosphotransferase activity"/>
    <property type="evidence" value="ECO:0007669"/>
    <property type="project" value="TreeGrafter"/>
</dbReference>
<name>A0A9W6G9Q1_9ACTN</name>
<evidence type="ECO:0000256" key="5">
    <source>
        <dbReference type="HAMAP-Rule" id="MF_00299"/>
    </source>
</evidence>
<evidence type="ECO:0000313" key="6">
    <source>
        <dbReference type="EMBL" id="GLI42857.1"/>
    </source>
</evidence>
<keyword evidence="3 5" id="KW-0520">NAD</keyword>
<proteinExistence type="inferred from homology"/>
<evidence type="ECO:0000256" key="1">
    <source>
        <dbReference type="ARBA" id="ARBA00009836"/>
    </source>
</evidence>
<keyword evidence="2 5" id="KW-0808">Transferase</keyword>
<dbReference type="PANTHER" id="PTHR12684:SF2">
    <property type="entry name" value="TRNA 2'-PHOSPHOTRANSFERASE 1"/>
    <property type="match status" value="1"/>
</dbReference>